<proteinExistence type="predicted"/>
<gene>
    <name evidence="1" type="ORF">E2C01_050068</name>
</gene>
<evidence type="ECO:0000313" key="2">
    <source>
        <dbReference type="Proteomes" id="UP000324222"/>
    </source>
</evidence>
<name>A0A5B7GFI1_PORTR</name>
<dbReference type="EMBL" id="VSRR010013706">
    <property type="protein sequence ID" value="MPC56115.1"/>
    <property type="molecule type" value="Genomic_DNA"/>
</dbReference>
<protein>
    <submittedName>
        <fullName evidence="1">Uncharacterized protein</fullName>
    </submittedName>
</protein>
<evidence type="ECO:0000313" key="1">
    <source>
        <dbReference type="EMBL" id="MPC56115.1"/>
    </source>
</evidence>
<dbReference type="AlphaFoldDB" id="A0A5B7GFI1"/>
<dbReference type="Proteomes" id="UP000324222">
    <property type="component" value="Unassembled WGS sequence"/>
</dbReference>
<organism evidence="1 2">
    <name type="scientific">Portunus trituberculatus</name>
    <name type="common">Swimming crab</name>
    <name type="synonym">Neptunus trituberculatus</name>
    <dbReference type="NCBI Taxonomy" id="210409"/>
    <lineage>
        <taxon>Eukaryota</taxon>
        <taxon>Metazoa</taxon>
        <taxon>Ecdysozoa</taxon>
        <taxon>Arthropoda</taxon>
        <taxon>Crustacea</taxon>
        <taxon>Multicrustacea</taxon>
        <taxon>Malacostraca</taxon>
        <taxon>Eumalacostraca</taxon>
        <taxon>Eucarida</taxon>
        <taxon>Decapoda</taxon>
        <taxon>Pleocyemata</taxon>
        <taxon>Brachyura</taxon>
        <taxon>Eubrachyura</taxon>
        <taxon>Portunoidea</taxon>
        <taxon>Portunidae</taxon>
        <taxon>Portuninae</taxon>
        <taxon>Portunus</taxon>
    </lineage>
</organism>
<sequence length="81" mass="9657">MKKKKKKKISWSSGLPSRREEVVLARLRMGCNFSTHMLPYIAKTFPPQCSTWNVTFSVEYILLYFVCYREERRPSVVYCQD</sequence>
<comment type="caution">
    <text evidence="1">The sequence shown here is derived from an EMBL/GenBank/DDBJ whole genome shotgun (WGS) entry which is preliminary data.</text>
</comment>
<keyword evidence="2" id="KW-1185">Reference proteome</keyword>
<accession>A0A5B7GFI1</accession>
<reference evidence="1 2" key="1">
    <citation type="submission" date="2019-05" db="EMBL/GenBank/DDBJ databases">
        <title>Another draft genome of Portunus trituberculatus and its Hox gene families provides insights of decapod evolution.</title>
        <authorList>
            <person name="Jeong J.-H."/>
            <person name="Song I."/>
            <person name="Kim S."/>
            <person name="Choi T."/>
            <person name="Kim D."/>
            <person name="Ryu S."/>
            <person name="Kim W."/>
        </authorList>
    </citation>
    <scope>NUCLEOTIDE SEQUENCE [LARGE SCALE GENOMIC DNA]</scope>
    <source>
        <tissue evidence="1">Muscle</tissue>
    </source>
</reference>